<evidence type="ECO:0000256" key="1">
    <source>
        <dbReference type="SAM" id="MobiDB-lite"/>
    </source>
</evidence>
<name>A0AAN9TT98_9HEMI</name>
<comment type="caution">
    <text evidence="2">The sequence shown here is derived from an EMBL/GenBank/DDBJ whole genome shotgun (WGS) entry which is preliminary data.</text>
</comment>
<dbReference type="AlphaFoldDB" id="A0AAN9TT98"/>
<proteinExistence type="predicted"/>
<accession>A0AAN9TT98</accession>
<evidence type="ECO:0000313" key="2">
    <source>
        <dbReference type="EMBL" id="KAK7590142.1"/>
    </source>
</evidence>
<sequence>MSRKGRNFSAAPQLPPNFFSRLSFPLRLPPCSPFRKPFFQAGSNDFTLLIHFSEAQREEEEEEERDSSTRIIRPPQYMHLTYEQFISYHRRGDRHDPRTHPGRTLNPVHQFRRRTPPTQLTDPDPPETRHTEKQFFGERHTTAGARQCIRMANPPNEKLEKKKGEEEEEEEEGADCCCLALVVPRHGGWLGCWGRRQYSVDVIDTSRRANTLTLACLEKFVKGYCTVDDGRMQKDKELVKDIDRSLPLEIKVEPLL</sequence>
<organism evidence="2 3">
    <name type="scientific">Parthenolecanium corni</name>
    <dbReference type="NCBI Taxonomy" id="536013"/>
    <lineage>
        <taxon>Eukaryota</taxon>
        <taxon>Metazoa</taxon>
        <taxon>Ecdysozoa</taxon>
        <taxon>Arthropoda</taxon>
        <taxon>Hexapoda</taxon>
        <taxon>Insecta</taxon>
        <taxon>Pterygota</taxon>
        <taxon>Neoptera</taxon>
        <taxon>Paraneoptera</taxon>
        <taxon>Hemiptera</taxon>
        <taxon>Sternorrhyncha</taxon>
        <taxon>Coccoidea</taxon>
        <taxon>Coccidae</taxon>
        <taxon>Parthenolecanium</taxon>
    </lineage>
</organism>
<reference evidence="2 3" key="1">
    <citation type="submission" date="2024-03" db="EMBL/GenBank/DDBJ databases">
        <title>Adaptation during the transition from Ophiocordyceps entomopathogen to insect associate is accompanied by gene loss and intensified selection.</title>
        <authorList>
            <person name="Ward C.M."/>
            <person name="Onetto C.A."/>
            <person name="Borneman A.R."/>
        </authorList>
    </citation>
    <scope>NUCLEOTIDE SEQUENCE [LARGE SCALE GENOMIC DNA]</scope>
    <source>
        <strain evidence="2">AWRI1</strain>
        <tissue evidence="2">Single Adult Female</tissue>
    </source>
</reference>
<keyword evidence="3" id="KW-1185">Reference proteome</keyword>
<evidence type="ECO:0000313" key="3">
    <source>
        <dbReference type="Proteomes" id="UP001367676"/>
    </source>
</evidence>
<dbReference type="Proteomes" id="UP001367676">
    <property type="component" value="Unassembled WGS sequence"/>
</dbReference>
<dbReference type="EMBL" id="JBBCAQ010000022">
    <property type="protein sequence ID" value="KAK7590142.1"/>
    <property type="molecule type" value="Genomic_DNA"/>
</dbReference>
<feature type="region of interest" description="Disordered" evidence="1">
    <location>
        <begin position="92"/>
        <end position="131"/>
    </location>
</feature>
<protein>
    <submittedName>
        <fullName evidence="2">Uncharacterized protein</fullName>
    </submittedName>
</protein>
<gene>
    <name evidence="2" type="ORF">V9T40_001755</name>
</gene>